<name>A0AAV5A8Z7_9AGAM</name>
<keyword evidence="3 6" id="KW-0396">Initiation factor</keyword>
<sequence>MSPVANGITQEDEDIDYSDIEQRYQVDRPEGYDNLLVVDGVPIIDKSKLEKLLTKISKDFARKGIQIKVDQMDVPWDDASGKSKGYLFMEFKTFDEAGSAMTAMQGFQFDAKHTFIINRFSDIERYVTMEPTYVEPKHTEYVPREHLRAWLGDPQGRDQYLTYRGDEVQIHWHSTNTPEVAYSKMNWTDLYLAWSPLGTIIATLHRQGVRLWGGSTWQQLQRFAHPLVKLIDFSPCEQYLVTWSNEPITIPAKAVQGPQYFSPEDEGNCIAVWDIKTGNLLRTFPPLPPSNITDEGQKKQGVVWPALKWSPDGAYVARVTPGQQISIYELPSMSLLGKKSVKIEGVVDFEWCPLGDKDRDEIEGKSAKGQQKKAPKENMFAFWTPEFANQPARVSLMSIPSRAVLRQKNLFNVTEVDFSPPVYLEKKMQTLLAKSWVREKDFPVEVVELKDTVTEFSWEPRGERFAIVSSSDPNLGNPGPGVTTKTDVSFYQLERGKGDFKLLKTLNNRTTNSIRWAPKGRHVVLATVGSTSKSELEFWDLDFNSEDLGGRKDTAPATVEWGSGIQLLRSADHYGVTDVEWDPSGRYLATSASTWRHTLENGYAIWNFKGQEVEKHILDRFKQFLWRPRPRTLLSKEQQKAIRKNLREYSRAFDEEDAAEEGKVSAELIAQRKRLVDEWNAWRARCKREISGKGKAHKIGVALEEGDEEKEEVAEWIDEVIEQIEEEVVE</sequence>
<keyword evidence="2 6" id="KW-0963">Cytoplasm</keyword>
<protein>
    <recommendedName>
        <fullName evidence="6">Eukaryotic translation initiation factor 3 subunit B</fullName>
        <shortName evidence="6">eIF3b</shortName>
    </recommendedName>
    <alternativeName>
        <fullName evidence="6">Eukaryotic translation initiation factor 3 90 kDa subunit homolog</fullName>
        <shortName evidence="6">eIF3 p90</shortName>
    </alternativeName>
    <alternativeName>
        <fullName evidence="6">Translation initiation factor eIF3, p90 subunit homolog</fullName>
    </alternativeName>
</protein>
<dbReference type="InterPro" id="IPR034363">
    <property type="entry name" value="eIF3B_RRM"/>
</dbReference>
<evidence type="ECO:0000256" key="7">
    <source>
        <dbReference type="PIRNR" id="PIRNR036424"/>
    </source>
</evidence>
<evidence type="ECO:0000259" key="8">
    <source>
        <dbReference type="PROSITE" id="PS50102"/>
    </source>
</evidence>
<comment type="caution">
    <text evidence="9">The sequence shown here is derived from an EMBL/GenBank/DDBJ whole genome shotgun (WGS) entry which is preliminary data.</text>
</comment>
<dbReference type="InterPro" id="IPR000504">
    <property type="entry name" value="RRM_dom"/>
</dbReference>
<keyword evidence="4 6" id="KW-0694">RNA-binding</keyword>
<evidence type="ECO:0000256" key="3">
    <source>
        <dbReference type="ARBA" id="ARBA00022540"/>
    </source>
</evidence>
<comment type="similarity">
    <text evidence="6 7">Belongs to the eIF-3 subunit B family.</text>
</comment>
<dbReference type="InterPro" id="IPR011400">
    <property type="entry name" value="EIF3B"/>
</dbReference>
<dbReference type="CDD" id="cd12278">
    <property type="entry name" value="RRM_eIF3B"/>
    <property type="match status" value="1"/>
</dbReference>
<dbReference type="GO" id="GO:0016282">
    <property type="term" value="C:eukaryotic 43S preinitiation complex"/>
    <property type="evidence" value="ECO:0007669"/>
    <property type="project" value="UniProtKB-UniRule"/>
</dbReference>
<dbReference type="PIRSF" id="PIRSF036424">
    <property type="entry name" value="eIF3b"/>
    <property type="match status" value="1"/>
</dbReference>
<proteinExistence type="inferred from homology"/>
<dbReference type="InterPro" id="IPR015943">
    <property type="entry name" value="WD40/YVTN_repeat-like_dom_sf"/>
</dbReference>
<dbReference type="PANTHER" id="PTHR14068">
    <property type="entry name" value="EUKARYOTIC TRANSLATION INITIATION FACTOR 3 EIF3 -RELATED"/>
    <property type="match status" value="1"/>
</dbReference>
<accession>A0AAV5A8Z7</accession>
<dbReference type="SUPFAM" id="SSF54928">
    <property type="entry name" value="RNA-binding domain, RBD"/>
    <property type="match status" value="1"/>
</dbReference>
<keyword evidence="5 6" id="KW-0648">Protein biosynthesis</keyword>
<dbReference type="HAMAP" id="MF_03001">
    <property type="entry name" value="eIF3b"/>
    <property type="match status" value="1"/>
</dbReference>
<dbReference type="AlphaFoldDB" id="A0AAV5A8Z7"/>
<dbReference type="PROSITE" id="PS50102">
    <property type="entry name" value="RRM"/>
    <property type="match status" value="1"/>
</dbReference>
<evidence type="ECO:0000256" key="2">
    <source>
        <dbReference type="ARBA" id="ARBA00022490"/>
    </source>
</evidence>
<evidence type="ECO:0000256" key="4">
    <source>
        <dbReference type="ARBA" id="ARBA00022884"/>
    </source>
</evidence>
<evidence type="ECO:0000256" key="5">
    <source>
        <dbReference type="ARBA" id="ARBA00022917"/>
    </source>
</evidence>
<dbReference type="Pfam" id="PF08662">
    <property type="entry name" value="eIF2A"/>
    <property type="match status" value="2"/>
</dbReference>
<dbReference type="Gene3D" id="3.30.70.330">
    <property type="match status" value="1"/>
</dbReference>
<dbReference type="Proteomes" id="UP001050691">
    <property type="component" value="Unassembled WGS sequence"/>
</dbReference>
<dbReference type="PANTHER" id="PTHR14068:SF0">
    <property type="entry name" value="EUKARYOTIC TRANSLATION INITIATION FACTOR 3 SUBUNIT B"/>
    <property type="match status" value="1"/>
</dbReference>
<comment type="subcellular location">
    <subcellularLocation>
        <location evidence="1 6 7">Cytoplasm</location>
    </subcellularLocation>
</comment>
<dbReference type="GO" id="GO:0003743">
    <property type="term" value="F:translation initiation factor activity"/>
    <property type="evidence" value="ECO:0007669"/>
    <property type="project" value="UniProtKB-UniRule"/>
</dbReference>
<evidence type="ECO:0000256" key="1">
    <source>
        <dbReference type="ARBA" id="ARBA00004496"/>
    </source>
</evidence>
<evidence type="ECO:0000313" key="10">
    <source>
        <dbReference type="Proteomes" id="UP001050691"/>
    </source>
</evidence>
<dbReference type="EMBL" id="BPWL01000004">
    <property type="protein sequence ID" value="GJJ09653.1"/>
    <property type="molecule type" value="Genomic_DNA"/>
</dbReference>
<comment type="subunit">
    <text evidence="6 7">Component of the eukaryotic translation initiation factor 3 (eIF-3) complex.</text>
</comment>
<keyword evidence="10" id="KW-1185">Reference proteome</keyword>
<dbReference type="GO" id="GO:0003723">
    <property type="term" value="F:RNA binding"/>
    <property type="evidence" value="ECO:0007669"/>
    <property type="project" value="UniProtKB-UniRule"/>
</dbReference>
<gene>
    <name evidence="6" type="primary">PRT1</name>
    <name evidence="9" type="ORF">Clacol_003877</name>
</gene>
<dbReference type="InterPro" id="IPR012677">
    <property type="entry name" value="Nucleotide-bd_a/b_plait_sf"/>
</dbReference>
<evidence type="ECO:0000256" key="6">
    <source>
        <dbReference type="HAMAP-Rule" id="MF_03001"/>
    </source>
</evidence>
<dbReference type="GO" id="GO:0031369">
    <property type="term" value="F:translation initiation factor binding"/>
    <property type="evidence" value="ECO:0007669"/>
    <property type="project" value="InterPro"/>
</dbReference>
<dbReference type="FunFam" id="2.130.10.10:FF:000947">
    <property type="entry name" value="Eukaryotic translation initiation factor 3 subunit B"/>
    <property type="match status" value="1"/>
</dbReference>
<dbReference type="InterPro" id="IPR013979">
    <property type="entry name" value="TIF_beta_prop-like"/>
</dbReference>
<dbReference type="GO" id="GO:0005852">
    <property type="term" value="C:eukaryotic translation initiation factor 3 complex"/>
    <property type="evidence" value="ECO:0007669"/>
    <property type="project" value="UniProtKB-UniRule"/>
</dbReference>
<organism evidence="9 10">
    <name type="scientific">Clathrus columnatus</name>
    <dbReference type="NCBI Taxonomy" id="1419009"/>
    <lineage>
        <taxon>Eukaryota</taxon>
        <taxon>Fungi</taxon>
        <taxon>Dikarya</taxon>
        <taxon>Basidiomycota</taxon>
        <taxon>Agaricomycotina</taxon>
        <taxon>Agaricomycetes</taxon>
        <taxon>Phallomycetidae</taxon>
        <taxon>Phallales</taxon>
        <taxon>Clathraceae</taxon>
        <taxon>Clathrus</taxon>
    </lineage>
</organism>
<dbReference type="SUPFAM" id="SSF82171">
    <property type="entry name" value="DPP6 N-terminal domain-like"/>
    <property type="match status" value="1"/>
</dbReference>
<reference evidence="9" key="1">
    <citation type="submission" date="2021-10" db="EMBL/GenBank/DDBJ databases">
        <title>De novo Genome Assembly of Clathrus columnatus (Basidiomycota, Fungi) Using Illumina and Nanopore Sequence Data.</title>
        <authorList>
            <person name="Ogiso-Tanaka E."/>
            <person name="Itagaki H."/>
            <person name="Hosoya T."/>
            <person name="Hosaka K."/>
        </authorList>
    </citation>
    <scope>NUCLEOTIDE SEQUENCE</scope>
    <source>
        <strain evidence="9">MO-923</strain>
    </source>
</reference>
<dbReference type="Gene3D" id="2.130.10.10">
    <property type="entry name" value="YVTN repeat-like/Quinoprotein amine dehydrogenase"/>
    <property type="match status" value="2"/>
</dbReference>
<feature type="domain" description="RRM" evidence="8">
    <location>
        <begin position="34"/>
        <end position="122"/>
    </location>
</feature>
<comment type="function">
    <text evidence="7">Component of the eukaryotic translation initiation factor 3 (eIF-3) complex, which is involved in protein synthesis and, together with other initiation factors, stimulates binding of mRNA and methionyl-tRNAi to the 40S ribosome.</text>
</comment>
<dbReference type="GO" id="GO:0033290">
    <property type="term" value="C:eukaryotic 48S preinitiation complex"/>
    <property type="evidence" value="ECO:0007669"/>
    <property type="project" value="UniProtKB-UniRule"/>
</dbReference>
<dbReference type="InterPro" id="IPR035979">
    <property type="entry name" value="RBD_domain_sf"/>
</dbReference>
<dbReference type="GO" id="GO:0001732">
    <property type="term" value="P:formation of cytoplasmic translation initiation complex"/>
    <property type="evidence" value="ECO:0007669"/>
    <property type="project" value="UniProtKB-UniRule"/>
</dbReference>
<evidence type="ECO:0000313" key="9">
    <source>
        <dbReference type="EMBL" id="GJJ09653.1"/>
    </source>
</evidence>
<comment type="function">
    <text evidence="6">RNA-binding component of the eukaryotic translation initiation factor 3 (eIF-3) complex, which is involved in protein synthesis of a specialized repertoire of mRNAs and, together with other initiation factors, stimulates binding of mRNA and methionyl-tRNAi to the 40S ribosome. The eIF-3 complex specifically targets and initiates translation of a subset of mRNAs involved in cell proliferation.</text>
</comment>